<dbReference type="Pfam" id="PF03453">
    <property type="entry name" value="MoeA_N"/>
    <property type="match status" value="1"/>
</dbReference>
<dbReference type="PANTHER" id="PTHR10192">
    <property type="entry name" value="MOLYBDOPTERIN BIOSYNTHESIS PROTEIN"/>
    <property type="match status" value="1"/>
</dbReference>
<dbReference type="CDD" id="cd00887">
    <property type="entry name" value="MoeA"/>
    <property type="match status" value="1"/>
</dbReference>
<keyword evidence="5" id="KW-0808">Transferase</keyword>
<keyword evidence="5" id="KW-0460">Magnesium</keyword>
<feature type="domain" description="MoaB/Mog" evidence="6">
    <location>
        <begin position="173"/>
        <end position="310"/>
    </location>
</feature>
<name>A0ABS6T435_9RHOB</name>
<comment type="function">
    <text evidence="1 5">Catalyzes the insertion of molybdate into adenylated molybdopterin with the concomitant release of AMP.</text>
</comment>
<keyword evidence="5" id="KW-0501">Molybdenum cofactor biosynthesis</keyword>
<dbReference type="SMART" id="SM00852">
    <property type="entry name" value="MoCF_biosynth"/>
    <property type="match status" value="1"/>
</dbReference>
<evidence type="ECO:0000256" key="5">
    <source>
        <dbReference type="RuleBase" id="RU365090"/>
    </source>
</evidence>
<keyword evidence="5" id="KW-0500">Molybdenum</keyword>
<dbReference type="InterPro" id="IPR005111">
    <property type="entry name" value="MoeA_C_domain_IV"/>
</dbReference>
<comment type="catalytic activity">
    <reaction evidence="4">
        <text>adenylyl-molybdopterin + molybdate = Mo-molybdopterin + AMP + H(+)</text>
        <dbReference type="Rhea" id="RHEA:35047"/>
        <dbReference type="ChEBI" id="CHEBI:15378"/>
        <dbReference type="ChEBI" id="CHEBI:36264"/>
        <dbReference type="ChEBI" id="CHEBI:62727"/>
        <dbReference type="ChEBI" id="CHEBI:71302"/>
        <dbReference type="ChEBI" id="CHEBI:456215"/>
        <dbReference type="EC" id="2.10.1.1"/>
    </reaction>
</comment>
<evidence type="ECO:0000259" key="6">
    <source>
        <dbReference type="SMART" id="SM00852"/>
    </source>
</evidence>
<evidence type="ECO:0000313" key="7">
    <source>
        <dbReference type="EMBL" id="MBV7379301.1"/>
    </source>
</evidence>
<evidence type="ECO:0000256" key="2">
    <source>
        <dbReference type="ARBA" id="ARBA00005046"/>
    </source>
</evidence>
<comment type="pathway">
    <text evidence="2 5">Cofactor biosynthesis; molybdopterin biosynthesis.</text>
</comment>
<accession>A0ABS6T435</accession>
<dbReference type="EC" id="2.10.1.1" evidence="5"/>
<evidence type="ECO:0000256" key="3">
    <source>
        <dbReference type="ARBA" id="ARBA00010763"/>
    </source>
</evidence>
<dbReference type="Proteomes" id="UP000756530">
    <property type="component" value="Unassembled WGS sequence"/>
</dbReference>
<dbReference type="PANTHER" id="PTHR10192:SF5">
    <property type="entry name" value="GEPHYRIN"/>
    <property type="match status" value="1"/>
</dbReference>
<protein>
    <recommendedName>
        <fullName evidence="5">Molybdopterin molybdenumtransferase</fullName>
        <ecNumber evidence="5">2.10.1.1</ecNumber>
    </recommendedName>
</protein>
<sequence length="390" mass="40988">MITVEDALSRIFDLVAPVGTETVPLADAAGRILATPVTARRDQPPFAASAMDGYALKSVEADPEAMFKVVGEAQAGQRFDGNVGAGQAVRIFTGAPVPEGADMVVIQEDVDRRGDLITLHRDVPDGRNIRPAGNDFRVGDTLDAPRRLSPRDVALIASMNQPQVEVSRRPDVAIIATGDELVMPGEEPGPDQIIASNSFGLKAMLEAEGARVRLLPIARDNEASLRMVFGLAAGADLVITIGGASVGDHDLVGPVAAELGMEQAFYKVAMRPGKPLMAGRLGNAVMVGLPGNPVSAMVCGSVFVIPALRVMLGLPPAPITHMTATLREDLAPNGPRQHYMRAVLDERGIAAMSSQDSALLSVLAHANALIVRPPSDSARKAGETVDYLPL</sequence>
<gene>
    <name evidence="7" type="ORF">KJP28_10200</name>
</gene>
<comment type="similarity">
    <text evidence="3 5">Belongs to the MoeA family.</text>
</comment>
<dbReference type="EMBL" id="JAHUZE010000002">
    <property type="protein sequence ID" value="MBV7379301.1"/>
    <property type="molecule type" value="Genomic_DNA"/>
</dbReference>
<organism evidence="7 8">
    <name type="scientific">Maritimibacter dapengensis</name>
    <dbReference type="NCBI Taxonomy" id="2836868"/>
    <lineage>
        <taxon>Bacteria</taxon>
        <taxon>Pseudomonadati</taxon>
        <taxon>Pseudomonadota</taxon>
        <taxon>Alphaproteobacteria</taxon>
        <taxon>Rhodobacterales</taxon>
        <taxon>Roseobacteraceae</taxon>
        <taxon>Maritimibacter</taxon>
    </lineage>
</organism>
<dbReference type="Pfam" id="PF00994">
    <property type="entry name" value="MoCF_biosynth"/>
    <property type="match status" value="1"/>
</dbReference>
<dbReference type="InterPro" id="IPR001453">
    <property type="entry name" value="MoaB/Mog_dom"/>
</dbReference>
<evidence type="ECO:0000313" key="8">
    <source>
        <dbReference type="Proteomes" id="UP000756530"/>
    </source>
</evidence>
<dbReference type="InterPro" id="IPR005110">
    <property type="entry name" value="MoeA_linker/N"/>
</dbReference>
<dbReference type="NCBIfam" id="NF045515">
    <property type="entry name" value="Glp_gephyrin"/>
    <property type="match status" value="1"/>
</dbReference>
<keyword evidence="8" id="KW-1185">Reference proteome</keyword>
<proteinExistence type="inferred from homology"/>
<dbReference type="Pfam" id="PF03454">
    <property type="entry name" value="MoeA_C"/>
    <property type="match status" value="1"/>
</dbReference>
<comment type="cofactor">
    <cofactor evidence="5">
        <name>Mg(2+)</name>
        <dbReference type="ChEBI" id="CHEBI:18420"/>
    </cofactor>
</comment>
<dbReference type="InterPro" id="IPR038987">
    <property type="entry name" value="MoeA-like"/>
</dbReference>
<reference evidence="7 8" key="1">
    <citation type="submission" date="2021-05" db="EMBL/GenBank/DDBJ databases">
        <title>Culturable bacteria isolated from Daya Bay.</title>
        <authorList>
            <person name="Zheng W."/>
            <person name="Yu S."/>
            <person name="Huang Y."/>
        </authorList>
    </citation>
    <scope>NUCLEOTIDE SEQUENCE [LARGE SCALE GENOMIC DNA]</scope>
    <source>
        <strain evidence="7 8">DP4N28-5</strain>
    </source>
</reference>
<evidence type="ECO:0000256" key="4">
    <source>
        <dbReference type="ARBA" id="ARBA00047317"/>
    </source>
</evidence>
<keyword evidence="5" id="KW-0479">Metal-binding</keyword>
<comment type="caution">
    <text evidence="7">The sequence shown here is derived from an EMBL/GenBank/DDBJ whole genome shotgun (WGS) entry which is preliminary data.</text>
</comment>
<evidence type="ECO:0000256" key="1">
    <source>
        <dbReference type="ARBA" id="ARBA00002901"/>
    </source>
</evidence>
<dbReference type="RefSeq" id="WP_218392441.1">
    <property type="nucleotide sequence ID" value="NZ_JAHUZE010000002.1"/>
</dbReference>